<reference evidence="5" key="1">
    <citation type="submission" date="2022-11" db="EMBL/GenBank/DDBJ databases">
        <authorList>
            <person name="Petersen C."/>
        </authorList>
    </citation>
    <scope>NUCLEOTIDE SEQUENCE</scope>
    <source>
        <strain evidence="5">IBT 23319</strain>
    </source>
</reference>
<dbReference type="GeneID" id="81389005"/>
<feature type="domain" description="Carrier" evidence="4">
    <location>
        <begin position="538"/>
        <end position="612"/>
    </location>
</feature>
<dbReference type="PROSITE" id="PS00455">
    <property type="entry name" value="AMP_BINDING"/>
    <property type="match status" value="1"/>
</dbReference>
<dbReference type="PROSITE" id="PS50075">
    <property type="entry name" value="CARRIER"/>
    <property type="match status" value="1"/>
</dbReference>
<dbReference type="GO" id="GO:0031177">
    <property type="term" value="F:phosphopantetheine binding"/>
    <property type="evidence" value="ECO:0007669"/>
    <property type="project" value="InterPro"/>
</dbReference>
<dbReference type="SUPFAM" id="SSF56801">
    <property type="entry name" value="Acetyl-CoA synthetase-like"/>
    <property type="match status" value="1"/>
</dbReference>
<dbReference type="NCBIfam" id="TIGR01733">
    <property type="entry name" value="AA-adenyl-dom"/>
    <property type="match status" value="1"/>
</dbReference>
<dbReference type="Pfam" id="PF00501">
    <property type="entry name" value="AMP-binding"/>
    <property type="match status" value="1"/>
</dbReference>
<evidence type="ECO:0000256" key="3">
    <source>
        <dbReference type="ARBA" id="ARBA00029454"/>
    </source>
</evidence>
<protein>
    <recommendedName>
        <fullName evidence="4">Carrier domain-containing protein</fullName>
    </recommendedName>
</protein>
<dbReference type="Gene3D" id="3.40.50.12780">
    <property type="entry name" value="N-terminal domain of ligase-like"/>
    <property type="match status" value="1"/>
</dbReference>
<comment type="similarity">
    <text evidence="3">Belongs to the NRP synthetase family.</text>
</comment>
<dbReference type="InterPro" id="IPR013120">
    <property type="entry name" value="FAR_NAD-bd"/>
</dbReference>
<evidence type="ECO:0000256" key="1">
    <source>
        <dbReference type="ARBA" id="ARBA00022450"/>
    </source>
</evidence>
<dbReference type="Gene3D" id="1.10.1200.10">
    <property type="entry name" value="ACP-like"/>
    <property type="match status" value="1"/>
</dbReference>
<keyword evidence="2" id="KW-0597">Phosphoprotein</keyword>
<dbReference type="Pfam" id="PF07993">
    <property type="entry name" value="NAD_binding_4"/>
    <property type="match status" value="1"/>
</dbReference>
<dbReference type="InterPro" id="IPR036291">
    <property type="entry name" value="NAD(P)-bd_dom_sf"/>
</dbReference>
<dbReference type="Gene3D" id="3.40.50.720">
    <property type="entry name" value="NAD(P)-binding Rossmann-like Domain"/>
    <property type="match status" value="1"/>
</dbReference>
<dbReference type="NCBIfam" id="TIGR01746">
    <property type="entry name" value="Thioester-redct"/>
    <property type="match status" value="1"/>
</dbReference>
<evidence type="ECO:0000256" key="2">
    <source>
        <dbReference type="ARBA" id="ARBA00022553"/>
    </source>
</evidence>
<dbReference type="OrthoDB" id="408177at2759"/>
<dbReference type="RefSeq" id="XP_056496969.1">
    <property type="nucleotide sequence ID" value="XM_056649838.1"/>
</dbReference>
<comment type="caution">
    <text evidence="5">The sequence shown here is derived from an EMBL/GenBank/DDBJ whole genome shotgun (WGS) entry which is preliminary data.</text>
</comment>
<evidence type="ECO:0000259" key="4">
    <source>
        <dbReference type="PROSITE" id="PS50075"/>
    </source>
</evidence>
<dbReference type="InterPro" id="IPR045851">
    <property type="entry name" value="AMP-bd_C_sf"/>
</dbReference>
<name>A0A9W9NL64_PENCI</name>
<keyword evidence="6" id="KW-1185">Reference proteome</keyword>
<dbReference type="EMBL" id="JAPQKT010000009">
    <property type="protein sequence ID" value="KAJ5222046.1"/>
    <property type="molecule type" value="Genomic_DNA"/>
</dbReference>
<dbReference type="CDD" id="cd05930">
    <property type="entry name" value="A_NRPS"/>
    <property type="match status" value="1"/>
</dbReference>
<dbReference type="InterPro" id="IPR010080">
    <property type="entry name" value="Thioester_reductase-like_dom"/>
</dbReference>
<dbReference type="InterPro" id="IPR000873">
    <property type="entry name" value="AMP-dep_synth/lig_dom"/>
</dbReference>
<dbReference type="InterPro" id="IPR020806">
    <property type="entry name" value="PKS_PP-bd"/>
</dbReference>
<dbReference type="InterPro" id="IPR036736">
    <property type="entry name" value="ACP-like_sf"/>
</dbReference>
<dbReference type="InterPro" id="IPR009081">
    <property type="entry name" value="PP-bd_ACP"/>
</dbReference>
<dbReference type="AlphaFoldDB" id="A0A9W9NL64"/>
<gene>
    <name evidence="5" type="ORF">N7469_010933</name>
</gene>
<sequence>MPSERLAYQEEYDLVVSQGLGLGQLFEAQAILSPNSVAVFDDIVTLTYRQLHFYALNLARELRSQCLEPEEPVGIIVRHGVADIVAQVAIIYAGGTCSPMDPTLPDAQIESRLKRLGARCIIVDEPNVERELPFRGVNIDDHSLLTSKVISSTKSDVPVATDTQHRTHFIHTSGTTSKPKAVQITAGSILQVVYHAPFEPVSPTDTIAHINNTSFDVSLFDIWVPLLRGARIAVLSKVILLDLPAMTAAINQKGITIMATTAALLNLAASTYPRAFSQLKLCFIGGEAANITAIGTIFKHGPPQQLINAYGPTECCIFCLAHQVTQEDIKNRTVSIGKPIGRTLAYICDDTGKLVDDGEEGELWIGGVGVSPGYLNDPEKNEKAFAYMQTDQGDQRFYRTGDIVKKRPDGQIDYVGRQDHQVKVRGYRIELEAVESAMLRTGQFSEAAALKVEASGGAGSILVAFAVPVSSKPHAVISAIDSLKSMLPAYMVPHIELIPKMPLNNHAKVDRKHLAQLYRERWANLPSNNNKVPEFGTNNTQQRLARLWVEILGLSHLPEDTLADFFKLGATSLQASLLISRIRKHFQTEVSLLTLYDHSTLGDLTSIIEKSHNGSSETVRNERDTWIQDTHIGDDLAPPSCPVIDWCRDTEGRVFFTGGTGFVGAFLLADLLRTHEIRQVGCLVRATSPEEGLGRLKQALGKYGQWEERFTDKLLILCGSLEDVYLGFGYERFHEIASWASVIFHLGARVNYTQPYSLHRPANVIGTRNIVRLACAGGRTKAVHYVSSISCFGPTGFITGTKVITEDEPLLKHVEALAFDHGYAQSQWVAEGLLRRLMDRNFPIAIYRPGFITGHSQTGACNPDDFFSRLINSCAQVGSYPLLPNQRKEFVPVDWVNRIILQIASATRSNSLGHAYHIVPPSQDTSIDMNETMDLVAITSKTAIKGIPYKDWASALTENCPSGLQPLLPMLSERAYQGLTRWELYENMPVYDSTNTARVMREMGISLDFPVLDERLMGKYLAFLSDC</sequence>
<proteinExistence type="inferred from homology"/>
<dbReference type="SUPFAM" id="SSF51735">
    <property type="entry name" value="NAD(P)-binding Rossmann-fold domains"/>
    <property type="match status" value="1"/>
</dbReference>
<evidence type="ECO:0000313" key="6">
    <source>
        <dbReference type="Proteomes" id="UP001147733"/>
    </source>
</evidence>
<dbReference type="Pfam" id="PF00550">
    <property type="entry name" value="PP-binding"/>
    <property type="match status" value="1"/>
</dbReference>
<dbReference type="SMART" id="SM00823">
    <property type="entry name" value="PKS_PP"/>
    <property type="match status" value="1"/>
</dbReference>
<dbReference type="Proteomes" id="UP001147733">
    <property type="component" value="Unassembled WGS sequence"/>
</dbReference>
<dbReference type="PANTHER" id="PTHR44845:SF6">
    <property type="entry name" value="BETA-ALANINE-ACTIVATING ENZYME"/>
    <property type="match status" value="1"/>
</dbReference>
<organism evidence="5 6">
    <name type="scientific">Penicillium citrinum</name>
    <dbReference type="NCBI Taxonomy" id="5077"/>
    <lineage>
        <taxon>Eukaryota</taxon>
        <taxon>Fungi</taxon>
        <taxon>Dikarya</taxon>
        <taxon>Ascomycota</taxon>
        <taxon>Pezizomycotina</taxon>
        <taxon>Eurotiomycetes</taxon>
        <taxon>Eurotiomycetidae</taxon>
        <taxon>Eurotiales</taxon>
        <taxon>Aspergillaceae</taxon>
        <taxon>Penicillium</taxon>
    </lineage>
</organism>
<evidence type="ECO:0000313" key="5">
    <source>
        <dbReference type="EMBL" id="KAJ5222046.1"/>
    </source>
</evidence>
<dbReference type="InterPro" id="IPR010071">
    <property type="entry name" value="AA_adenyl_dom"/>
</dbReference>
<accession>A0A9W9NL64</accession>
<dbReference type="InterPro" id="IPR042099">
    <property type="entry name" value="ANL_N_sf"/>
</dbReference>
<dbReference type="Gene3D" id="3.30.300.30">
    <property type="match status" value="1"/>
</dbReference>
<dbReference type="CDD" id="cd05235">
    <property type="entry name" value="SDR_e1"/>
    <property type="match status" value="1"/>
</dbReference>
<keyword evidence="1" id="KW-0596">Phosphopantetheine</keyword>
<reference evidence="5" key="2">
    <citation type="journal article" date="2023" name="IMA Fungus">
        <title>Comparative genomic study of the Penicillium genus elucidates a diverse pangenome and 15 lateral gene transfer events.</title>
        <authorList>
            <person name="Petersen C."/>
            <person name="Sorensen T."/>
            <person name="Nielsen M.R."/>
            <person name="Sondergaard T.E."/>
            <person name="Sorensen J.L."/>
            <person name="Fitzpatrick D.A."/>
            <person name="Frisvad J.C."/>
            <person name="Nielsen K.L."/>
        </authorList>
    </citation>
    <scope>NUCLEOTIDE SEQUENCE</scope>
    <source>
        <strain evidence="5">IBT 23319</strain>
    </source>
</reference>
<dbReference type="PANTHER" id="PTHR44845">
    <property type="entry name" value="CARRIER DOMAIN-CONTAINING PROTEIN"/>
    <property type="match status" value="1"/>
</dbReference>
<dbReference type="InterPro" id="IPR020845">
    <property type="entry name" value="AMP-binding_CS"/>
</dbReference>
<dbReference type="GO" id="GO:0044550">
    <property type="term" value="P:secondary metabolite biosynthetic process"/>
    <property type="evidence" value="ECO:0007669"/>
    <property type="project" value="UniProtKB-ARBA"/>
</dbReference>
<dbReference type="SUPFAM" id="SSF47336">
    <property type="entry name" value="ACP-like"/>
    <property type="match status" value="1"/>
</dbReference>